<dbReference type="PROSITE" id="PS00676">
    <property type="entry name" value="SIGMA54_INTERACT_2"/>
    <property type="match status" value="1"/>
</dbReference>
<dbReference type="InterPro" id="IPR025943">
    <property type="entry name" value="Sigma_54_int_dom_ATP-bd_2"/>
</dbReference>
<evidence type="ECO:0000256" key="3">
    <source>
        <dbReference type="ARBA" id="ARBA00023015"/>
    </source>
</evidence>
<evidence type="ECO:0000313" key="8">
    <source>
        <dbReference type="Proteomes" id="UP000186895"/>
    </source>
</evidence>
<keyword evidence="8" id="KW-1185">Reference proteome</keyword>
<dbReference type="PROSITE" id="PS00675">
    <property type="entry name" value="SIGMA54_INTERACT_1"/>
    <property type="match status" value="1"/>
</dbReference>
<keyword evidence="1" id="KW-0547">Nucleotide-binding</keyword>
<dbReference type="InterPro" id="IPR025944">
    <property type="entry name" value="Sigma_54_int_dom_CS"/>
</dbReference>
<dbReference type="PANTHER" id="PTHR32071">
    <property type="entry name" value="TRANSCRIPTIONAL REGULATORY PROTEIN"/>
    <property type="match status" value="1"/>
</dbReference>
<sequence length="445" mass="48953">MTKPKAFIHVETEPQCHLFNDCEALAGFDITQSHAEWVEELVGLSPVLAIIESANISARESDVLIQSGILNTTEFVFVSPGAPNPHLDVLVKKSAAVHLRTPIDPEFLQDFCRDLLQDLESESADSPAVNNSSLDQFGLLVGSSNVMKHLYRTLRRVARSTASVLVEGESGVGKELVANTIHLASARAEAPFVAINCGALSPDLIDSELFGHIKGAFTGAVRDHQGVFEQAQGGTLFLDEVTEMPLDHQVKLLRVLETGEYRPVGSQRLLRADVRILAATNRDPQQAITEGHLREDLYFRLAHFPINVPPLREREGDILGLAEHFLAYRNAAEGGQLGFSDSAKASIQAHSWPGNVRELKHVIERAAILADEMITEEHLVLENPPPNFEERLEVPTGTSLEEIEREAITQTLTENEGNKTQTAQQLGISVKTLYNKLDKYEALDS</sequence>
<dbReference type="STRING" id="49186.SAMN05421647_10729"/>
<dbReference type="InterPro" id="IPR003593">
    <property type="entry name" value="AAA+_ATPase"/>
</dbReference>
<proteinExistence type="predicted"/>
<dbReference type="InterPro" id="IPR002078">
    <property type="entry name" value="Sigma_54_int"/>
</dbReference>
<dbReference type="SUPFAM" id="SSF52540">
    <property type="entry name" value="P-loop containing nucleoside triphosphate hydrolases"/>
    <property type="match status" value="1"/>
</dbReference>
<keyword evidence="4" id="KW-0238">DNA-binding</keyword>
<reference evidence="7 8" key="1">
    <citation type="submission" date="2017-01" db="EMBL/GenBank/DDBJ databases">
        <authorList>
            <person name="Mah S.A."/>
            <person name="Swanson W.J."/>
            <person name="Moy G.W."/>
            <person name="Vacquier V.D."/>
        </authorList>
    </citation>
    <scope>NUCLEOTIDE SEQUENCE [LARGE SCALE GENOMIC DNA]</scope>
    <source>
        <strain evidence="7 8">DSM 7027</strain>
    </source>
</reference>
<name>A0A1N6UIA7_9GAMM</name>
<keyword evidence="5" id="KW-0804">Transcription</keyword>
<dbReference type="InterPro" id="IPR027417">
    <property type="entry name" value="P-loop_NTPase"/>
</dbReference>
<dbReference type="InterPro" id="IPR058031">
    <property type="entry name" value="AAA_lid_NorR"/>
</dbReference>
<dbReference type="Pfam" id="PF00158">
    <property type="entry name" value="Sigma54_activat"/>
    <property type="match status" value="1"/>
</dbReference>
<evidence type="ECO:0000313" key="7">
    <source>
        <dbReference type="EMBL" id="SIQ65066.1"/>
    </source>
</evidence>
<evidence type="ECO:0000256" key="5">
    <source>
        <dbReference type="ARBA" id="ARBA00023163"/>
    </source>
</evidence>
<dbReference type="PROSITE" id="PS00688">
    <property type="entry name" value="SIGMA54_INTERACT_3"/>
    <property type="match status" value="1"/>
</dbReference>
<dbReference type="GO" id="GO:0006355">
    <property type="term" value="P:regulation of DNA-templated transcription"/>
    <property type="evidence" value="ECO:0007669"/>
    <property type="project" value="InterPro"/>
</dbReference>
<dbReference type="RefSeq" id="WP_076463740.1">
    <property type="nucleotide sequence ID" value="NZ_FTMN01000007.1"/>
</dbReference>
<dbReference type="Gene3D" id="1.10.10.60">
    <property type="entry name" value="Homeodomain-like"/>
    <property type="match status" value="1"/>
</dbReference>
<dbReference type="EMBL" id="FTMN01000007">
    <property type="protein sequence ID" value="SIQ65066.1"/>
    <property type="molecule type" value="Genomic_DNA"/>
</dbReference>
<accession>A0A1N6UIA7</accession>
<gene>
    <name evidence="7" type="ORF">SAMN05421647_10729</name>
</gene>
<dbReference type="Proteomes" id="UP000186895">
    <property type="component" value="Unassembled WGS sequence"/>
</dbReference>
<dbReference type="PROSITE" id="PS50045">
    <property type="entry name" value="SIGMA54_INTERACT_4"/>
    <property type="match status" value="1"/>
</dbReference>
<evidence type="ECO:0000256" key="4">
    <source>
        <dbReference type="ARBA" id="ARBA00023125"/>
    </source>
</evidence>
<protein>
    <submittedName>
        <fullName evidence="7">Sigma54 specific transcriptional regulator, Fis family</fullName>
    </submittedName>
</protein>
<evidence type="ECO:0000256" key="1">
    <source>
        <dbReference type="ARBA" id="ARBA00022741"/>
    </source>
</evidence>
<feature type="domain" description="Sigma-54 factor interaction" evidence="6">
    <location>
        <begin position="140"/>
        <end position="368"/>
    </location>
</feature>
<dbReference type="InterPro" id="IPR002197">
    <property type="entry name" value="HTH_Fis"/>
</dbReference>
<dbReference type="PRINTS" id="PR01590">
    <property type="entry name" value="HTHFIS"/>
</dbReference>
<dbReference type="FunFam" id="3.40.50.300:FF:000006">
    <property type="entry name" value="DNA-binding transcriptional regulator NtrC"/>
    <property type="match status" value="1"/>
</dbReference>
<keyword evidence="3" id="KW-0805">Transcription regulation</keyword>
<dbReference type="InterPro" id="IPR025662">
    <property type="entry name" value="Sigma_54_int_dom_ATP-bd_1"/>
</dbReference>
<dbReference type="eggNOG" id="COG2204">
    <property type="taxonomic scope" value="Bacteria"/>
</dbReference>
<dbReference type="SMART" id="SM00382">
    <property type="entry name" value="AAA"/>
    <property type="match status" value="1"/>
</dbReference>
<keyword evidence="2" id="KW-0067">ATP-binding</keyword>
<dbReference type="Pfam" id="PF02954">
    <property type="entry name" value="HTH_8"/>
    <property type="match status" value="1"/>
</dbReference>
<dbReference type="InterPro" id="IPR009057">
    <property type="entry name" value="Homeodomain-like_sf"/>
</dbReference>
<dbReference type="Pfam" id="PF25601">
    <property type="entry name" value="AAA_lid_14"/>
    <property type="match status" value="1"/>
</dbReference>
<dbReference type="GO" id="GO:0005524">
    <property type="term" value="F:ATP binding"/>
    <property type="evidence" value="ECO:0007669"/>
    <property type="project" value="UniProtKB-KW"/>
</dbReference>
<dbReference type="Gene3D" id="3.40.50.300">
    <property type="entry name" value="P-loop containing nucleotide triphosphate hydrolases"/>
    <property type="match status" value="1"/>
</dbReference>
<organism evidence="7 8">
    <name type="scientific">Marinobacterium stanieri</name>
    <dbReference type="NCBI Taxonomy" id="49186"/>
    <lineage>
        <taxon>Bacteria</taxon>
        <taxon>Pseudomonadati</taxon>
        <taxon>Pseudomonadota</taxon>
        <taxon>Gammaproteobacteria</taxon>
        <taxon>Oceanospirillales</taxon>
        <taxon>Oceanospirillaceae</taxon>
        <taxon>Marinobacterium</taxon>
    </lineage>
</organism>
<evidence type="ECO:0000259" key="6">
    <source>
        <dbReference type="PROSITE" id="PS50045"/>
    </source>
</evidence>
<dbReference type="GO" id="GO:0043565">
    <property type="term" value="F:sequence-specific DNA binding"/>
    <property type="evidence" value="ECO:0007669"/>
    <property type="project" value="InterPro"/>
</dbReference>
<dbReference type="CDD" id="cd00009">
    <property type="entry name" value="AAA"/>
    <property type="match status" value="1"/>
</dbReference>
<dbReference type="Gene3D" id="1.10.8.60">
    <property type="match status" value="1"/>
</dbReference>
<dbReference type="AlphaFoldDB" id="A0A1N6UIA7"/>
<dbReference type="SUPFAM" id="SSF46689">
    <property type="entry name" value="Homeodomain-like"/>
    <property type="match status" value="1"/>
</dbReference>
<evidence type="ECO:0000256" key="2">
    <source>
        <dbReference type="ARBA" id="ARBA00022840"/>
    </source>
</evidence>